<dbReference type="InterPro" id="IPR007484">
    <property type="entry name" value="Peptidase_M28"/>
</dbReference>
<feature type="domain" description="Peptidase M28" evidence="1">
    <location>
        <begin position="323"/>
        <end position="541"/>
    </location>
</feature>
<dbReference type="CDD" id="cd04820">
    <property type="entry name" value="PA_M28_1_1"/>
    <property type="match status" value="1"/>
</dbReference>
<reference evidence="2 3" key="1">
    <citation type="submission" date="2018-09" db="EMBL/GenBank/DDBJ databases">
        <authorList>
            <person name="Zhu H."/>
        </authorList>
    </citation>
    <scope>NUCLEOTIDE SEQUENCE [LARGE SCALE GENOMIC DNA]</scope>
    <source>
        <strain evidence="2 3">K1S02-61</strain>
    </source>
</reference>
<dbReference type="GO" id="GO:0006508">
    <property type="term" value="P:proteolysis"/>
    <property type="evidence" value="ECO:0007669"/>
    <property type="project" value="InterPro"/>
</dbReference>
<dbReference type="SUPFAM" id="SSF52025">
    <property type="entry name" value="PA domain"/>
    <property type="match status" value="1"/>
</dbReference>
<dbReference type="EMBL" id="QYUP01000146">
    <property type="protein sequence ID" value="RJG11548.1"/>
    <property type="molecule type" value="Genomic_DNA"/>
</dbReference>
<keyword evidence="3" id="KW-1185">Reference proteome</keyword>
<accession>A0A418XGF6</accession>
<keyword evidence="2" id="KW-0378">Hydrolase</keyword>
<comment type="caution">
    <text evidence="2">The sequence shown here is derived from an EMBL/GenBank/DDBJ whole genome shotgun (WGS) entry which is preliminary data.</text>
</comment>
<dbReference type="OrthoDB" id="9778250at2"/>
<sequence length="569" mass="61884">MHSKLRARPCPSARVLDQQYSSQDTAMKHGFMLAGGLLALAASCHAAPAAAPAADKNMIRAHLNFLADDLLEGRETGSRGYDIAARYVAAQFMQYGVKPMGDKGGYQQLVPLRATRLVQESPVVELRSKAGSETLAYLDDYAVSGSLLQDQSEVSAPLIFVGYGIQAKAFGYDDYANIDVKGKIVVTLAGKPSRLPTEEGAHFASGDHKRAIAARYGAVGTVTLQTPVSEKAAAFSKNRDYRFIPSMSWVDLEGEAAREEAALQNRISLSIPASKKLFAHSGGASLDDIYALAEANKPVPHMDLNMSMRMFKKSVRNDVASTNVVGMIEGSDPKLKNEYVVFTAHLDHLGQVKERSGDNIFNGAMDNASGVATLIETARMFAQSGARPKRSILFIALTGEEKGLLGADYFAHNPTVPVRSIVANVNLDMPLLVFDFNDVMAFGAQHSTLKGIATRALAKMNMTLIPDPWPELGLFTRSDHYMFVRQGIPSIFLATGMGSANKDENPGKLWGDFLSKRYHQPNDDLTQPFNFDAAARFAQLNYNIALEIADTPARPAWNKGDFFGDTFSK</sequence>
<dbReference type="Pfam" id="PF04389">
    <property type="entry name" value="Peptidase_M28"/>
    <property type="match status" value="1"/>
</dbReference>
<protein>
    <submittedName>
        <fullName evidence="2">M20/M25/M40 family metallo-hydrolase</fullName>
    </submittedName>
</protein>
<gene>
    <name evidence="2" type="ORF">D3872_18885</name>
</gene>
<name>A0A418XGF6_9BURK</name>
<dbReference type="GO" id="GO:0008235">
    <property type="term" value="F:metalloexopeptidase activity"/>
    <property type="evidence" value="ECO:0007669"/>
    <property type="project" value="InterPro"/>
</dbReference>
<dbReference type="PANTHER" id="PTHR12147">
    <property type="entry name" value="METALLOPEPTIDASE M28 FAMILY MEMBER"/>
    <property type="match status" value="1"/>
</dbReference>
<dbReference type="Proteomes" id="UP000284006">
    <property type="component" value="Unassembled WGS sequence"/>
</dbReference>
<dbReference type="SUPFAM" id="SSF53187">
    <property type="entry name" value="Zn-dependent exopeptidases"/>
    <property type="match status" value="1"/>
</dbReference>
<evidence type="ECO:0000259" key="1">
    <source>
        <dbReference type="Pfam" id="PF04389"/>
    </source>
</evidence>
<dbReference type="Gene3D" id="3.40.630.10">
    <property type="entry name" value="Zn peptidases"/>
    <property type="match status" value="1"/>
</dbReference>
<dbReference type="AlphaFoldDB" id="A0A418XGF6"/>
<dbReference type="InterPro" id="IPR046450">
    <property type="entry name" value="PA_dom_sf"/>
</dbReference>
<proteinExistence type="predicted"/>
<dbReference type="Gene3D" id="3.50.30.30">
    <property type="match status" value="1"/>
</dbReference>
<evidence type="ECO:0000313" key="3">
    <source>
        <dbReference type="Proteomes" id="UP000284006"/>
    </source>
</evidence>
<evidence type="ECO:0000313" key="2">
    <source>
        <dbReference type="EMBL" id="RJG11548.1"/>
    </source>
</evidence>
<organism evidence="2 3">
    <name type="scientific">Massilia cavernae</name>
    <dbReference type="NCBI Taxonomy" id="2320864"/>
    <lineage>
        <taxon>Bacteria</taxon>
        <taxon>Pseudomonadati</taxon>
        <taxon>Pseudomonadota</taxon>
        <taxon>Betaproteobacteria</taxon>
        <taxon>Burkholderiales</taxon>
        <taxon>Oxalobacteraceae</taxon>
        <taxon>Telluria group</taxon>
        <taxon>Massilia</taxon>
    </lineage>
</organism>
<dbReference type="InterPro" id="IPR045175">
    <property type="entry name" value="M28_fam"/>
</dbReference>
<dbReference type="PANTHER" id="PTHR12147:SF26">
    <property type="entry name" value="PEPTIDASE M28 DOMAIN-CONTAINING PROTEIN"/>
    <property type="match status" value="1"/>
</dbReference>